<keyword evidence="3 5" id="KW-0732">Signal</keyword>
<dbReference type="InterPro" id="IPR024535">
    <property type="entry name" value="RHGA/B-epi-like_pectate_lyase"/>
</dbReference>
<gene>
    <name evidence="7" type="ORF">AbraCBS73388_011981</name>
</gene>
<feature type="signal peptide" evidence="5">
    <location>
        <begin position="1"/>
        <end position="22"/>
    </location>
</feature>
<comment type="caution">
    <text evidence="7">The sequence shown here is derived from an EMBL/GenBank/DDBJ whole genome shotgun (WGS) entry which is preliminary data.</text>
</comment>
<comment type="subcellular location">
    <subcellularLocation>
        <location evidence="1">Secreted</location>
    </subcellularLocation>
</comment>
<dbReference type="Pfam" id="PF12708">
    <property type="entry name" value="Pect-lyase_RHGA_epim"/>
    <property type="match status" value="1"/>
</dbReference>
<dbReference type="PANTHER" id="PTHR31736">
    <property type="match status" value="1"/>
</dbReference>
<evidence type="ECO:0000256" key="2">
    <source>
        <dbReference type="ARBA" id="ARBA00022525"/>
    </source>
</evidence>
<protein>
    <recommendedName>
        <fullName evidence="6">Rhamnogalacturonase A/B/Epimerase-like pectate lyase domain-containing protein</fullName>
    </recommendedName>
</protein>
<dbReference type="SUPFAM" id="SSF51126">
    <property type="entry name" value="Pectin lyase-like"/>
    <property type="match status" value="1"/>
</dbReference>
<evidence type="ECO:0000256" key="3">
    <source>
        <dbReference type="ARBA" id="ARBA00022729"/>
    </source>
</evidence>
<dbReference type="EMBL" id="BROQ01000984">
    <property type="protein sequence ID" value="GKZ28156.1"/>
    <property type="molecule type" value="Genomic_DNA"/>
</dbReference>
<dbReference type="InterPro" id="IPR011050">
    <property type="entry name" value="Pectin_lyase_fold/virulence"/>
</dbReference>
<feature type="non-terminal residue" evidence="7">
    <location>
        <position position="137"/>
    </location>
</feature>
<organism evidence="7 8">
    <name type="scientific">Aspergillus brasiliensis</name>
    <dbReference type="NCBI Taxonomy" id="319629"/>
    <lineage>
        <taxon>Eukaryota</taxon>
        <taxon>Fungi</taxon>
        <taxon>Dikarya</taxon>
        <taxon>Ascomycota</taxon>
        <taxon>Pezizomycotina</taxon>
        <taxon>Eurotiomycetes</taxon>
        <taxon>Eurotiomycetidae</taxon>
        <taxon>Eurotiales</taxon>
        <taxon>Aspergillaceae</taxon>
        <taxon>Aspergillus</taxon>
        <taxon>Aspergillus subgen. Circumdati</taxon>
    </lineage>
</organism>
<dbReference type="AlphaFoldDB" id="A0A9W5Z4Z2"/>
<evidence type="ECO:0000259" key="6">
    <source>
        <dbReference type="Pfam" id="PF12708"/>
    </source>
</evidence>
<evidence type="ECO:0000256" key="1">
    <source>
        <dbReference type="ARBA" id="ARBA00004613"/>
    </source>
</evidence>
<feature type="domain" description="Rhamnogalacturonase A/B/Epimerase-like pectate lyase" evidence="6">
    <location>
        <begin position="43"/>
        <end position="90"/>
    </location>
</feature>
<name>A0A9W5Z4Z2_9EURO</name>
<feature type="chain" id="PRO_5040973403" description="Rhamnogalacturonase A/B/Epimerase-like pectate lyase domain-containing protein" evidence="5">
    <location>
        <begin position="23"/>
        <end position="137"/>
    </location>
</feature>
<dbReference type="GO" id="GO:0005576">
    <property type="term" value="C:extracellular region"/>
    <property type="evidence" value="ECO:0007669"/>
    <property type="project" value="UniProtKB-SubCell"/>
</dbReference>
<dbReference type="PANTHER" id="PTHR31736:SF19">
    <property type="entry name" value="PECTIN LYASE SUPERFAMILY PROTEIN-RELATED"/>
    <property type="match status" value="1"/>
</dbReference>
<accession>A0A9W5Z4Z2</accession>
<evidence type="ECO:0000256" key="5">
    <source>
        <dbReference type="SAM" id="SignalP"/>
    </source>
</evidence>
<keyword evidence="4" id="KW-1015">Disulfide bond</keyword>
<sequence length="137" mass="14390">MTWSTSFLVATSLLSITNSVHAQLTGSVGPLTSVSDKAAKKTCNVLDYGASSDNTTDVGQPIIDAFADCGSGGLIYVPEGDYLLKNWVSLENGSAWAIQLDGVLYRDSSPSSQSYMFEISGGSDFELFSSNATGAIQ</sequence>
<evidence type="ECO:0000256" key="4">
    <source>
        <dbReference type="ARBA" id="ARBA00023157"/>
    </source>
</evidence>
<evidence type="ECO:0000313" key="8">
    <source>
        <dbReference type="Proteomes" id="UP001143548"/>
    </source>
</evidence>
<evidence type="ECO:0000313" key="7">
    <source>
        <dbReference type="EMBL" id="GKZ28156.1"/>
    </source>
</evidence>
<dbReference type="Gene3D" id="2.160.20.10">
    <property type="entry name" value="Single-stranded right-handed beta-helix, Pectin lyase-like"/>
    <property type="match status" value="1"/>
</dbReference>
<keyword evidence="2" id="KW-0964">Secreted</keyword>
<proteinExistence type="predicted"/>
<dbReference type="Proteomes" id="UP001143548">
    <property type="component" value="Unassembled WGS sequence"/>
</dbReference>
<dbReference type="InterPro" id="IPR012334">
    <property type="entry name" value="Pectin_lyas_fold"/>
</dbReference>
<reference evidence="7" key="1">
    <citation type="submission" date="2022-07" db="EMBL/GenBank/DDBJ databases">
        <title>Taxonomy of Aspergillus series Nigri: significant species reduction supported by multi-species coalescent approaches.</title>
        <authorList>
            <person name="Bian C."/>
            <person name="Kusuya Y."/>
            <person name="Sklenar F."/>
            <person name="D'hooge E."/>
            <person name="Yaguchi T."/>
            <person name="Takahashi H."/>
            <person name="Hubka V."/>
        </authorList>
    </citation>
    <scope>NUCLEOTIDE SEQUENCE</scope>
    <source>
        <strain evidence="7">CBS 733.88</strain>
    </source>
</reference>